<name>A0A7K9E2U7_BARMA</name>
<feature type="non-terminal residue" evidence="5">
    <location>
        <position position="1"/>
    </location>
</feature>
<dbReference type="Pfam" id="PF00643">
    <property type="entry name" value="zf-B_box"/>
    <property type="match status" value="1"/>
</dbReference>
<dbReference type="OrthoDB" id="9049620at2759"/>
<keyword evidence="6" id="KW-1185">Reference proteome</keyword>
<dbReference type="GO" id="GO:0016874">
    <property type="term" value="F:ligase activity"/>
    <property type="evidence" value="ECO:0007669"/>
    <property type="project" value="UniProtKB-KW"/>
</dbReference>
<dbReference type="PANTHER" id="PTHR24103">
    <property type="entry name" value="E3 UBIQUITIN-PROTEIN LIGASE TRIM"/>
    <property type="match status" value="1"/>
</dbReference>
<dbReference type="Proteomes" id="UP000578343">
    <property type="component" value="Unassembled WGS sequence"/>
</dbReference>
<keyword evidence="2" id="KW-0862">Zinc</keyword>
<dbReference type="EMBL" id="VWZK01005202">
    <property type="protein sequence ID" value="NXG70880.1"/>
    <property type="molecule type" value="Genomic_DNA"/>
</dbReference>
<proteinExistence type="predicted"/>
<dbReference type="CDD" id="cd19760">
    <property type="entry name" value="Bbox2_TRIM4-like"/>
    <property type="match status" value="1"/>
</dbReference>
<accession>A0A7K9E2U7</accession>
<dbReference type="GO" id="GO:0008270">
    <property type="term" value="F:zinc ion binding"/>
    <property type="evidence" value="ECO:0007669"/>
    <property type="project" value="UniProtKB-KW"/>
</dbReference>
<keyword evidence="1 3" id="KW-0863">Zinc-finger</keyword>
<feature type="domain" description="B box-type" evidence="4">
    <location>
        <begin position="21"/>
        <end position="62"/>
    </location>
</feature>
<evidence type="ECO:0000313" key="6">
    <source>
        <dbReference type="Proteomes" id="UP000578343"/>
    </source>
</evidence>
<evidence type="ECO:0000313" key="5">
    <source>
        <dbReference type="EMBL" id="NXG70880.1"/>
    </source>
</evidence>
<dbReference type="PROSITE" id="PS50119">
    <property type="entry name" value="ZF_BBOX"/>
    <property type="match status" value="1"/>
</dbReference>
<dbReference type="SUPFAM" id="SSF57845">
    <property type="entry name" value="B-box zinc-binding domain"/>
    <property type="match status" value="1"/>
</dbReference>
<keyword evidence="1 3" id="KW-0479">Metal-binding</keyword>
<protein>
    <submittedName>
        <fullName evidence="5">TRI17 ligase</fullName>
    </submittedName>
</protein>
<dbReference type="InterPro" id="IPR000315">
    <property type="entry name" value="Znf_B-box"/>
</dbReference>
<dbReference type="Gene3D" id="3.30.160.60">
    <property type="entry name" value="Classic Zinc Finger"/>
    <property type="match status" value="1"/>
</dbReference>
<feature type="non-terminal residue" evidence="5">
    <location>
        <position position="99"/>
    </location>
</feature>
<dbReference type="InterPro" id="IPR050143">
    <property type="entry name" value="TRIM/RBCC"/>
</dbReference>
<dbReference type="AlphaFoldDB" id="A0A7K9E2U7"/>
<evidence type="ECO:0000259" key="4">
    <source>
        <dbReference type="PROSITE" id="PS50119"/>
    </source>
</evidence>
<reference evidence="5 6" key="1">
    <citation type="submission" date="2019-09" db="EMBL/GenBank/DDBJ databases">
        <title>Bird 10,000 Genomes (B10K) Project - Family phase.</title>
        <authorList>
            <person name="Zhang G."/>
        </authorList>
    </citation>
    <scope>NUCLEOTIDE SEQUENCE [LARGE SCALE GENOMIC DNA]</scope>
    <source>
        <strain evidence="5">B10K-DU-001-21</strain>
        <tissue evidence="5">Muscle</tissue>
    </source>
</reference>
<gene>
    <name evidence="5" type="primary">Trim17</name>
    <name evidence="5" type="ORF">BARMAR_R15143</name>
</gene>
<keyword evidence="5" id="KW-0436">Ligase</keyword>
<evidence type="ECO:0000256" key="2">
    <source>
        <dbReference type="ARBA" id="ARBA00022833"/>
    </source>
</evidence>
<comment type="caution">
    <text evidence="5">The sequence shown here is derived from an EMBL/GenBank/DDBJ whole genome shotgun (WGS) entry which is preliminary data.</text>
</comment>
<evidence type="ECO:0000256" key="3">
    <source>
        <dbReference type="PROSITE-ProRule" id="PRU00024"/>
    </source>
</evidence>
<evidence type="ECO:0000256" key="1">
    <source>
        <dbReference type="ARBA" id="ARBA00022771"/>
    </source>
</evidence>
<sequence>AKIIEVAKRLSLKAAKGGVGPEEKLCRKHREVLKLFCQEEQTPICLVCRESQAHRLHAVVPIEEAAEEQKEQFQVHLQILKDRRSKLLGLKAAEEGKSR</sequence>
<organism evidence="5 6">
    <name type="scientific">Baryphthengus martii</name>
    <name type="common">Rufous motmot</name>
    <dbReference type="NCBI Taxonomy" id="176943"/>
    <lineage>
        <taxon>Eukaryota</taxon>
        <taxon>Metazoa</taxon>
        <taxon>Chordata</taxon>
        <taxon>Craniata</taxon>
        <taxon>Vertebrata</taxon>
        <taxon>Euteleostomi</taxon>
        <taxon>Archelosauria</taxon>
        <taxon>Archosauria</taxon>
        <taxon>Dinosauria</taxon>
        <taxon>Saurischia</taxon>
        <taxon>Theropoda</taxon>
        <taxon>Coelurosauria</taxon>
        <taxon>Aves</taxon>
        <taxon>Neognathae</taxon>
        <taxon>Neoaves</taxon>
        <taxon>Telluraves</taxon>
        <taxon>Coraciimorphae</taxon>
        <taxon>Coraciiformes</taxon>
        <taxon>Momotidae</taxon>
        <taxon>Baryphthengus</taxon>
    </lineage>
</organism>
<dbReference type="SMART" id="SM00336">
    <property type="entry name" value="BBOX"/>
    <property type="match status" value="1"/>
</dbReference>